<dbReference type="PANTHER" id="PTHR13477">
    <property type="entry name" value="MITOCHONDRIAL 39S RIBOSOMAL PROTEIN L49"/>
    <property type="match status" value="1"/>
</dbReference>
<proteinExistence type="inferred from homology"/>
<dbReference type="Proteomes" id="UP000029964">
    <property type="component" value="Unassembled WGS sequence"/>
</dbReference>
<dbReference type="InterPro" id="IPR007740">
    <property type="entry name" value="Ribosomal_mL49"/>
</dbReference>
<dbReference type="GO" id="GO:0005762">
    <property type="term" value="C:mitochondrial large ribosomal subunit"/>
    <property type="evidence" value="ECO:0007669"/>
    <property type="project" value="TreeGrafter"/>
</dbReference>
<dbReference type="OrthoDB" id="19439at2759"/>
<evidence type="ECO:0000256" key="7">
    <source>
        <dbReference type="SAM" id="MobiDB-lite"/>
    </source>
</evidence>
<evidence type="ECO:0000256" key="4">
    <source>
        <dbReference type="ARBA" id="ARBA00023128"/>
    </source>
</evidence>
<dbReference type="STRING" id="857340.A0A086TFT4"/>
<dbReference type="GO" id="GO:0003735">
    <property type="term" value="F:structural constituent of ribosome"/>
    <property type="evidence" value="ECO:0007669"/>
    <property type="project" value="InterPro"/>
</dbReference>
<dbReference type="Pfam" id="PF05046">
    <property type="entry name" value="Img2"/>
    <property type="match status" value="1"/>
</dbReference>
<dbReference type="Gene3D" id="3.30.780.10">
    <property type="entry name" value="SUI1-like domain"/>
    <property type="match status" value="1"/>
</dbReference>
<evidence type="ECO:0000256" key="6">
    <source>
        <dbReference type="ARBA" id="ARBA00035191"/>
    </source>
</evidence>
<evidence type="ECO:0000313" key="8">
    <source>
        <dbReference type="EMBL" id="KFH48216.1"/>
    </source>
</evidence>
<organism evidence="8 9">
    <name type="scientific">Hapsidospora chrysogenum (strain ATCC 11550 / CBS 779.69 / DSM 880 / IAM 14645 / JCM 23072 / IMI 49137)</name>
    <name type="common">Acremonium chrysogenum</name>
    <dbReference type="NCBI Taxonomy" id="857340"/>
    <lineage>
        <taxon>Eukaryota</taxon>
        <taxon>Fungi</taxon>
        <taxon>Dikarya</taxon>
        <taxon>Ascomycota</taxon>
        <taxon>Pezizomycotina</taxon>
        <taxon>Sordariomycetes</taxon>
        <taxon>Hypocreomycetidae</taxon>
        <taxon>Hypocreales</taxon>
        <taxon>Bionectriaceae</taxon>
        <taxon>Hapsidospora</taxon>
    </lineage>
</organism>
<comment type="similarity">
    <text evidence="2">Belongs to the mitochondrion-specific ribosomal protein mL49 family.</text>
</comment>
<keyword evidence="3 8" id="KW-0689">Ribosomal protein</keyword>
<dbReference type="AlphaFoldDB" id="A0A086TFT4"/>
<comment type="subcellular location">
    <subcellularLocation>
        <location evidence="1">Mitochondrion</location>
    </subcellularLocation>
</comment>
<feature type="region of interest" description="Disordered" evidence="7">
    <location>
        <begin position="40"/>
        <end position="77"/>
    </location>
</feature>
<name>A0A086TFT4_HAPC1</name>
<dbReference type="EMBL" id="JPKY01000004">
    <property type="protein sequence ID" value="KFH48216.1"/>
    <property type="molecule type" value="Genomic_DNA"/>
</dbReference>
<evidence type="ECO:0000256" key="2">
    <source>
        <dbReference type="ARBA" id="ARBA00005677"/>
    </source>
</evidence>
<dbReference type="PANTHER" id="PTHR13477:SF0">
    <property type="entry name" value="LARGE RIBOSOMAL SUBUNIT PROTEIN ML49"/>
    <property type="match status" value="1"/>
</dbReference>
<dbReference type="GO" id="GO:0006412">
    <property type="term" value="P:translation"/>
    <property type="evidence" value="ECO:0007669"/>
    <property type="project" value="InterPro"/>
</dbReference>
<protein>
    <recommendedName>
        <fullName evidence="6">Large ribosomal subunit protein mL49</fullName>
    </recommendedName>
</protein>
<evidence type="ECO:0000256" key="3">
    <source>
        <dbReference type="ARBA" id="ARBA00022980"/>
    </source>
</evidence>
<evidence type="ECO:0000256" key="1">
    <source>
        <dbReference type="ARBA" id="ARBA00004173"/>
    </source>
</evidence>
<gene>
    <name evidence="8" type="ORF">ACRE_008220</name>
</gene>
<comment type="caution">
    <text evidence="8">The sequence shown here is derived from an EMBL/GenBank/DDBJ whole genome shotgun (WGS) entry which is preliminary data.</text>
</comment>
<reference evidence="9" key="1">
    <citation type="journal article" date="2014" name="Genome Announc.">
        <title>Genome sequence and annotation of Acremonium chrysogenum, producer of the beta-lactam antibiotic cephalosporin C.</title>
        <authorList>
            <person name="Terfehr D."/>
            <person name="Dahlmann T.A."/>
            <person name="Specht T."/>
            <person name="Zadra I."/>
            <person name="Kuernsteiner H."/>
            <person name="Kueck U."/>
        </authorList>
    </citation>
    <scope>NUCLEOTIDE SEQUENCE [LARGE SCALE GENOMIC DNA]</scope>
    <source>
        <strain evidence="9">ATCC 11550 / CBS 779.69 / DSM 880 / IAM 14645 / JCM 23072 / IMI 49137</strain>
    </source>
</reference>
<sequence length="163" mass="18261">MPHLLSRALSRARTHALLTQRSSSPRIILSPICQTAPVSYKADPLAPSSKNPPPKIPPSARPLHREPTPPPTLTGEALQSMPYIVRRTAFAQLPVYRKWMAGGTKQVVTIKKISGDTRALGRELTEKFDIPEDNLRLNPVTGHLELKGDYYDKTRQYLLERGF</sequence>
<keyword evidence="4" id="KW-0496">Mitochondrion</keyword>
<keyword evidence="9" id="KW-1185">Reference proteome</keyword>
<feature type="compositionally biased region" description="Pro residues" evidence="7">
    <location>
        <begin position="50"/>
        <end position="60"/>
    </location>
</feature>
<evidence type="ECO:0000256" key="5">
    <source>
        <dbReference type="ARBA" id="ARBA00023274"/>
    </source>
</evidence>
<keyword evidence="5" id="KW-0687">Ribonucleoprotein</keyword>
<dbReference type="HOGENOM" id="CLU_121541_1_0_1"/>
<accession>A0A086TFT4</accession>
<evidence type="ECO:0000313" key="9">
    <source>
        <dbReference type="Proteomes" id="UP000029964"/>
    </source>
</evidence>